<dbReference type="Proteomes" id="UP000008177">
    <property type="component" value="Unplaced contigs"/>
</dbReference>
<evidence type="ECO:0000256" key="1">
    <source>
        <dbReference type="SAM" id="MobiDB-lite"/>
    </source>
</evidence>
<feature type="region of interest" description="Disordered" evidence="1">
    <location>
        <begin position="1"/>
        <end position="25"/>
    </location>
</feature>
<feature type="compositionally biased region" description="Low complexity" evidence="1">
    <location>
        <begin position="7"/>
        <end position="20"/>
    </location>
</feature>
<dbReference type="EMBL" id="FQ790282">
    <property type="protein sequence ID" value="CCD46429.1"/>
    <property type="molecule type" value="Genomic_DNA"/>
</dbReference>
<reference evidence="3" key="1">
    <citation type="journal article" date="2011" name="PLoS Genet.">
        <title>Genomic analysis of the necrotrophic fungal pathogens Sclerotinia sclerotiorum and Botrytis cinerea.</title>
        <authorList>
            <person name="Amselem J."/>
            <person name="Cuomo C.A."/>
            <person name="van Kan J.A."/>
            <person name="Viaud M."/>
            <person name="Benito E.P."/>
            <person name="Couloux A."/>
            <person name="Coutinho P.M."/>
            <person name="de Vries R.P."/>
            <person name="Dyer P.S."/>
            <person name="Fillinger S."/>
            <person name="Fournier E."/>
            <person name="Gout L."/>
            <person name="Hahn M."/>
            <person name="Kohn L."/>
            <person name="Lapalu N."/>
            <person name="Plummer K.M."/>
            <person name="Pradier J.M."/>
            <person name="Quevillon E."/>
            <person name="Sharon A."/>
            <person name="Simon A."/>
            <person name="ten Have A."/>
            <person name="Tudzynski B."/>
            <person name="Tudzynski P."/>
            <person name="Wincker P."/>
            <person name="Andrew M."/>
            <person name="Anthouard V."/>
            <person name="Beever R.E."/>
            <person name="Beffa R."/>
            <person name="Benoit I."/>
            <person name="Bouzid O."/>
            <person name="Brault B."/>
            <person name="Chen Z."/>
            <person name="Choquer M."/>
            <person name="Collemare J."/>
            <person name="Cotton P."/>
            <person name="Danchin E.G."/>
            <person name="Da Silva C."/>
            <person name="Gautier A."/>
            <person name="Giraud C."/>
            <person name="Giraud T."/>
            <person name="Gonzalez C."/>
            <person name="Grossetete S."/>
            <person name="Guldener U."/>
            <person name="Henrissat B."/>
            <person name="Howlett B.J."/>
            <person name="Kodira C."/>
            <person name="Kretschmer M."/>
            <person name="Lappartient A."/>
            <person name="Leroch M."/>
            <person name="Levis C."/>
            <person name="Mauceli E."/>
            <person name="Neuveglise C."/>
            <person name="Oeser B."/>
            <person name="Pearson M."/>
            <person name="Poulain J."/>
            <person name="Poussereau N."/>
            <person name="Quesneville H."/>
            <person name="Rascle C."/>
            <person name="Schumacher J."/>
            <person name="Segurens B."/>
            <person name="Sexton A."/>
            <person name="Silva E."/>
            <person name="Sirven C."/>
            <person name="Soanes D.M."/>
            <person name="Talbot N.J."/>
            <person name="Templeton M."/>
            <person name="Yandava C."/>
            <person name="Yarden O."/>
            <person name="Zeng Q."/>
            <person name="Rollins J.A."/>
            <person name="Lebrun M.H."/>
            <person name="Dickman M."/>
        </authorList>
    </citation>
    <scope>NUCLEOTIDE SEQUENCE [LARGE SCALE GENOMIC DNA]</scope>
    <source>
        <strain evidence="3">T4</strain>
    </source>
</reference>
<dbReference type="HOGENOM" id="CLU_2721917_0_0_1"/>
<evidence type="ECO:0000313" key="3">
    <source>
        <dbReference type="Proteomes" id="UP000008177"/>
    </source>
</evidence>
<sequence>MESDGKASSVTTPVASSATSRPMHSSAIQQTFLGSQQVQGPRWATRTWKGISDYTRVTLSTADSGTLSFSPL</sequence>
<dbReference type="InParanoid" id="G2Y189"/>
<evidence type="ECO:0000313" key="2">
    <source>
        <dbReference type="EMBL" id="CCD46429.1"/>
    </source>
</evidence>
<name>G2Y189_BOTF4</name>
<protein>
    <submittedName>
        <fullName evidence="2">Uncharacterized protein</fullName>
    </submittedName>
</protein>
<dbReference type="AlphaFoldDB" id="G2Y189"/>
<accession>G2Y189</accession>
<proteinExistence type="predicted"/>
<organism evidence="2 3">
    <name type="scientific">Botryotinia fuckeliana (strain T4)</name>
    <name type="common">Noble rot fungus</name>
    <name type="synonym">Botrytis cinerea</name>
    <dbReference type="NCBI Taxonomy" id="999810"/>
    <lineage>
        <taxon>Eukaryota</taxon>
        <taxon>Fungi</taxon>
        <taxon>Dikarya</taxon>
        <taxon>Ascomycota</taxon>
        <taxon>Pezizomycotina</taxon>
        <taxon>Leotiomycetes</taxon>
        <taxon>Helotiales</taxon>
        <taxon>Sclerotiniaceae</taxon>
        <taxon>Botrytis</taxon>
    </lineage>
</organism>
<gene>
    <name evidence="2" type="ORF">BofuT4_uP040400.1</name>
</gene>